<dbReference type="Proteomes" id="UP001057402">
    <property type="component" value="Chromosome 7"/>
</dbReference>
<sequence length="383" mass="41497">MSWTRGRIIGRGSAAAVSLATCCSSGTSFAVKSAELSRSESLRNEAGILSVLDSPHIVGYRGYDIAREGEGVFLFNLFLEYAPHGSLSDVIRKRGRLEEAAIVRYAQQMLAGLGYLHSRGISHRDVKPSNVLVGHGDCAKIADFGCARRVEEATATMAGTPMYMAPEVARGEEQGCAADVWAFGCTVVEMASGNFPWPGVCDPLSAIHKIVYSGETPEIPSLLSAQAKDFLEKCLRRNPKERWTASQLLDHPFLGQVSHGLVSKQAEEFPFSPTSVMDSKIWELAEVGADLTTWLSENGDTMDERIDRLSRGDELLRDWSGNEDDGGWMDVREEEGVDGATTIGDRVNPVGVGSQKKLLGTSCENWSPSGGFGDTRASKQLNS</sequence>
<gene>
    <name evidence="1" type="ORF">MLD38_025799</name>
</gene>
<keyword evidence="2" id="KW-1185">Reference proteome</keyword>
<comment type="caution">
    <text evidence="1">The sequence shown here is derived from an EMBL/GenBank/DDBJ whole genome shotgun (WGS) entry which is preliminary data.</text>
</comment>
<reference evidence="2" key="1">
    <citation type="journal article" date="2023" name="Front. Plant Sci.">
        <title>Chromosomal-level genome assembly of Melastoma candidum provides insights into trichome evolution.</title>
        <authorList>
            <person name="Zhong Y."/>
            <person name="Wu W."/>
            <person name="Sun C."/>
            <person name="Zou P."/>
            <person name="Liu Y."/>
            <person name="Dai S."/>
            <person name="Zhou R."/>
        </authorList>
    </citation>
    <scope>NUCLEOTIDE SEQUENCE [LARGE SCALE GENOMIC DNA]</scope>
</reference>
<protein>
    <submittedName>
        <fullName evidence="1">Uncharacterized protein</fullName>
    </submittedName>
</protein>
<evidence type="ECO:0000313" key="2">
    <source>
        <dbReference type="Proteomes" id="UP001057402"/>
    </source>
</evidence>
<name>A0ACB9NW87_9MYRT</name>
<organism evidence="1 2">
    <name type="scientific">Melastoma candidum</name>
    <dbReference type="NCBI Taxonomy" id="119954"/>
    <lineage>
        <taxon>Eukaryota</taxon>
        <taxon>Viridiplantae</taxon>
        <taxon>Streptophyta</taxon>
        <taxon>Embryophyta</taxon>
        <taxon>Tracheophyta</taxon>
        <taxon>Spermatophyta</taxon>
        <taxon>Magnoliopsida</taxon>
        <taxon>eudicotyledons</taxon>
        <taxon>Gunneridae</taxon>
        <taxon>Pentapetalae</taxon>
        <taxon>rosids</taxon>
        <taxon>malvids</taxon>
        <taxon>Myrtales</taxon>
        <taxon>Melastomataceae</taxon>
        <taxon>Melastomatoideae</taxon>
        <taxon>Melastomateae</taxon>
        <taxon>Melastoma</taxon>
    </lineage>
</organism>
<accession>A0ACB9NW87</accession>
<dbReference type="EMBL" id="CM042886">
    <property type="protein sequence ID" value="KAI4341023.1"/>
    <property type="molecule type" value="Genomic_DNA"/>
</dbReference>
<evidence type="ECO:0000313" key="1">
    <source>
        <dbReference type="EMBL" id="KAI4341023.1"/>
    </source>
</evidence>
<proteinExistence type="predicted"/>